<evidence type="ECO:0000313" key="2">
    <source>
        <dbReference type="EMBL" id="KAF2795238.1"/>
    </source>
</evidence>
<keyword evidence="1" id="KW-0472">Membrane</keyword>
<sequence>MFLDTWVRYQDPTLPKFSSLTYLYFTILLSSFVIAFDLGKFFGQFRRRKNEDGSSSANEVREIAVIGHERLGTELVLLFAEDGIGISLLDDEEDRATGVMQRAEKKGCGSRVKKYKGILISSLLWNGTISRMRAREHMLIQPVLKIDYKSLCASLPKPRLLVVSLPHGPSGHKVLEAVLPHLARDDIILDCINEGQAKPDHGWRFKDTSVRYITCTVNDGHQSHVAQIGSNKSTTDDSIPGKIIELLERVATRDSQGRSHVGVVGKKSGQAHIEMVLKGQN</sequence>
<keyword evidence="3" id="KW-1185">Reference proteome</keyword>
<dbReference type="OrthoDB" id="434986at2759"/>
<keyword evidence="1" id="KW-1133">Transmembrane helix</keyword>
<keyword evidence="1" id="KW-0812">Transmembrane</keyword>
<dbReference type="EMBL" id="MU001865">
    <property type="protein sequence ID" value="KAF2795238.1"/>
    <property type="molecule type" value="Genomic_DNA"/>
</dbReference>
<dbReference type="AlphaFoldDB" id="A0A6A6XG63"/>
<evidence type="ECO:0000256" key="1">
    <source>
        <dbReference type="SAM" id="Phobius"/>
    </source>
</evidence>
<organism evidence="2 3">
    <name type="scientific">Melanomma pulvis-pyrius CBS 109.77</name>
    <dbReference type="NCBI Taxonomy" id="1314802"/>
    <lineage>
        <taxon>Eukaryota</taxon>
        <taxon>Fungi</taxon>
        <taxon>Dikarya</taxon>
        <taxon>Ascomycota</taxon>
        <taxon>Pezizomycotina</taxon>
        <taxon>Dothideomycetes</taxon>
        <taxon>Pleosporomycetidae</taxon>
        <taxon>Pleosporales</taxon>
        <taxon>Melanommataceae</taxon>
        <taxon>Melanomma</taxon>
    </lineage>
</organism>
<proteinExistence type="predicted"/>
<dbReference type="Proteomes" id="UP000799757">
    <property type="component" value="Unassembled WGS sequence"/>
</dbReference>
<gene>
    <name evidence="2" type="ORF">K505DRAFT_360375</name>
</gene>
<accession>A0A6A6XG63</accession>
<name>A0A6A6XG63_9PLEO</name>
<feature type="transmembrane region" description="Helical" evidence="1">
    <location>
        <begin position="20"/>
        <end position="39"/>
    </location>
</feature>
<protein>
    <submittedName>
        <fullName evidence="2">Uncharacterized protein</fullName>
    </submittedName>
</protein>
<reference evidence="2" key="1">
    <citation type="journal article" date="2020" name="Stud. Mycol.">
        <title>101 Dothideomycetes genomes: a test case for predicting lifestyles and emergence of pathogens.</title>
        <authorList>
            <person name="Haridas S."/>
            <person name="Albert R."/>
            <person name="Binder M."/>
            <person name="Bloem J."/>
            <person name="Labutti K."/>
            <person name="Salamov A."/>
            <person name="Andreopoulos B."/>
            <person name="Baker S."/>
            <person name="Barry K."/>
            <person name="Bills G."/>
            <person name="Bluhm B."/>
            <person name="Cannon C."/>
            <person name="Castanera R."/>
            <person name="Culley D."/>
            <person name="Daum C."/>
            <person name="Ezra D."/>
            <person name="Gonzalez J."/>
            <person name="Henrissat B."/>
            <person name="Kuo A."/>
            <person name="Liang C."/>
            <person name="Lipzen A."/>
            <person name="Lutzoni F."/>
            <person name="Magnuson J."/>
            <person name="Mondo S."/>
            <person name="Nolan M."/>
            <person name="Ohm R."/>
            <person name="Pangilinan J."/>
            <person name="Park H.-J."/>
            <person name="Ramirez L."/>
            <person name="Alfaro M."/>
            <person name="Sun H."/>
            <person name="Tritt A."/>
            <person name="Yoshinaga Y."/>
            <person name="Zwiers L.-H."/>
            <person name="Turgeon B."/>
            <person name="Goodwin S."/>
            <person name="Spatafora J."/>
            <person name="Crous P."/>
            <person name="Grigoriev I."/>
        </authorList>
    </citation>
    <scope>NUCLEOTIDE SEQUENCE</scope>
    <source>
        <strain evidence="2">CBS 109.77</strain>
    </source>
</reference>
<dbReference type="Gene3D" id="3.40.50.720">
    <property type="entry name" value="NAD(P)-binding Rossmann-like Domain"/>
    <property type="match status" value="1"/>
</dbReference>
<evidence type="ECO:0000313" key="3">
    <source>
        <dbReference type="Proteomes" id="UP000799757"/>
    </source>
</evidence>